<dbReference type="InterPro" id="IPR027359">
    <property type="entry name" value="Volt_channel_dom_sf"/>
</dbReference>
<dbReference type="PROSITE" id="PS50222">
    <property type="entry name" value="EF_HAND_2"/>
    <property type="match status" value="1"/>
</dbReference>
<evidence type="ECO:0000256" key="13">
    <source>
        <dbReference type="ARBA" id="ARBA00023180"/>
    </source>
</evidence>
<feature type="transmembrane region" description="Helical" evidence="18">
    <location>
        <begin position="1593"/>
        <end position="1621"/>
    </location>
</feature>
<dbReference type="InterPro" id="IPR002048">
    <property type="entry name" value="EF_hand_dom"/>
</dbReference>
<proteinExistence type="inferred from homology"/>
<feature type="transmembrane region" description="Helical" evidence="18">
    <location>
        <begin position="1273"/>
        <end position="1294"/>
    </location>
</feature>
<dbReference type="Pfam" id="PF00520">
    <property type="entry name" value="Ion_trans"/>
    <property type="match status" value="4"/>
</dbReference>
<dbReference type="InterPro" id="IPR005821">
    <property type="entry name" value="Ion_trans_dom"/>
</dbReference>
<evidence type="ECO:0000256" key="8">
    <source>
        <dbReference type="ARBA" id="ARBA00022837"/>
    </source>
</evidence>
<evidence type="ECO:0000256" key="17">
    <source>
        <dbReference type="SAM" id="MobiDB-lite"/>
    </source>
</evidence>
<evidence type="ECO:0000256" key="1">
    <source>
        <dbReference type="ARBA" id="ARBA00004651"/>
    </source>
</evidence>
<evidence type="ECO:0000256" key="18">
    <source>
        <dbReference type="SAM" id="Phobius"/>
    </source>
</evidence>
<feature type="compositionally biased region" description="Polar residues" evidence="17">
    <location>
        <begin position="129"/>
        <end position="144"/>
    </location>
</feature>
<feature type="transmembrane region" description="Helical" evidence="18">
    <location>
        <begin position="458"/>
        <end position="481"/>
    </location>
</feature>
<feature type="transmembrane region" description="Helical" evidence="18">
    <location>
        <begin position="308"/>
        <end position="329"/>
    </location>
</feature>
<comment type="subcellular location">
    <subcellularLocation>
        <location evidence="1">Cell membrane</location>
        <topology evidence="1">Multi-pass membrane protein</topology>
    </subcellularLocation>
</comment>
<feature type="region of interest" description="Disordered" evidence="17">
    <location>
        <begin position="1"/>
        <end position="72"/>
    </location>
</feature>
<keyword evidence="6" id="KW-0107">Calcium channel</keyword>
<dbReference type="Proteomes" id="UP000646827">
    <property type="component" value="Unassembled WGS sequence"/>
</dbReference>
<feature type="transmembrane region" description="Helical" evidence="18">
    <location>
        <begin position="588"/>
        <end position="614"/>
    </location>
</feature>
<keyword evidence="10 18" id="KW-1133">Transmembrane helix</keyword>
<keyword evidence="5" id="KW-0109">Calcium transport</keyword>
<dbReference type="GO" id="GO:0008331">
    <property type="term" value="F:high voltage-gated calcium channel activity"/>
    <property type="evidence" value="ECO:0007669"/>
    <property type="project" value="TreeGrafter"/>
</dbReference>
<reference evidence="20 21" key="1">
    <citation type="submission" date="2020-12" db="EMBL/GenBank/DDBJ databases">
        <title>Metabolic potential, ecology and presence of endohyphal bacteria is reflected in genomic diversity of Mucoromycotina.</title>
        <authorList>
            <person name="Muszewska A."/>
            <person name="Okrasinska A."/>
            <person name="Steczkiewicz K."/>
            <person name="Drgas O."/>
            <person name="Orlowska M."/>
            <person name="Perlinska-Lenart U."/>
            <person name="Aleksandrzak-Piekarczyk T."/>
            <person name="Szatraj K."/>
            <person name="Zielenkiewicz U."/>
            <person name="Pilsyk S."/>
            <person name="Malc E."/>
            <person name="Mieczkowski P."/>
            <person name="Kruszewska J.S."/>
            <person name="Biernat P."/>
            <person name="Pawlowska J."/>
        </authorList>
    </citation>
    <scope>NUCLEOTIDE SEQUENCE [LARGE SCALE GENOMIC DNA]</scope>
    <source>
        <strain evidence="20 21">CBS 142.35</strain>
    </source>
</reference>
<feature type="region of interest" description="Disordered" evidence="17">
    <location>
        <begin position="92"/>
        <end position="178"/>
    </location>
</feature>
<dbReference type="InterPro" id="IPR050599">
    <property type="entry name" value="VDCC_alpha-1_subunit"/>
</dbReference>
<feature type="domain" description="EF-hand" evidence="19">
    <location>
        <begin position="1726"/>
        <end position="1761"/>
    </location>
</feature>
<sequence length="2019" mass="231432">MSLSTDRQEHGASSGSRLSSNNPYKELEERGEMDSPQGADTGFLTFTSKEHNPSNNNNNSNGFNTSSLRRKNTLAVTRPVPIKEFEAAFEERPVLQHQRQQQEQEQDIEQGNTNNNSLELNHRRPSRADSITSPSAALLTSHSPFPTYDATGEHNYYSDTTRLTNNGDNDEPTPLPSDQLIVTNKNRSLGRNQSLRKVATVLRRVSRRVVNIQNDDNAPLRDRSSSTIPLISSQQDDIEEESIPMTPTPSIKSVTQSLADNSNNQRQQQYEVRKSKRCGIVLAGRSCGIFGPKNILRRLFARILLWRWLEPFMMIVIALHCAVLFAVGWGNDPTPEPPRYWGQTWDQFVLLAIFCLYTLWILMRIIVYGFLFSPKQDNAEDSETPPPPLAFMRHSWNRMDLISVVCYYADLGLTSAGQILIDDTRRILVFKALSTLILLRLLLITNGNRIILQSLKKAGPLLVTVATFVLFFFVILAIIGVQSFKGSFLRHCVWTDPNDSSNIEVMEQYCGGYIEGGIEKPYLLSDGTPGPWAKGFICEEGLVCQEMENPSGGTISFDNIFSSMLIVVIIAGNQTWTEPMYNMMDAEYFIVCLYFIVSVIIMNYWLINLFVAVINEMFAKVREDSQHSAFTSSRKKPVLGDGVEGWSIGQSAKKQKNNRSLLVEFVKLTRPFWTLLVIGDLVLMGWKNNDMTSDQLNALDRAELGFSLAFLLEITIRFASCWPRWRPFFDSKSNKMDLFIAVITCIIQIPPIHDNRAVYAWLTGFQVLRIYRIVVIFPRVRTLGLRVLGSVWGLFNLVFFIVLATLFGAIMSFQLFEGLLNESDENMRFFSIYNSFAALNQLFSGEDWTTVLYATMEAGAPTKTAALHAIFLVLWFLFSNFILVNMFIAVLMENFETAEEEKRQLQIQQYINKTEHIVDSDPVASRWNIYRYFKSNPKSANISNMPANLVLHTKKNTIREFMHDDGIYLSKQDHEDVDNGTPTDEGLGSADTKRFSRVRGFFGTLFHKHDQQQKKTFLLNSSTTRKSMHLDDRNPLDQFHTFYDTRKEGGEQSNHSSLRNMIQSSSVSKDATALELAEAYLYDAEERKILRQEFIAAHPTYDKSLYLFTPNNRFRRWCQMLVPPSRGERFFGAPPNLIASWIFFGIICCSVLTTVVLTIYNSPVYQFEHQYDQGHLRIFDYLDYTFTFIFTVEFIIKVVADGFFMTPNAYLLNGWNILDILVLVSLYMSNFGDFSNSSGVERAFRAFKALRALRLINLLKPAREMFTVILVKGLPHIFDAMCLCLFLIIPFALYGQNLFQGLFYFCSDDSEDITGKAMCLYEGFQGTQEPMPDDTEVLRPRTWDNPYVYSFDSFWQGLLVLVEIASGEGWIDVLEVSMSIVGKDESPQQDASQLSGIFFMVYNLIGSILVISLFLGVVLENFSRRNGTAYLTAEQRRWLDLKKLLGRMRPAKRPKEIPTSPIRKWCFDRVVDKRGRFYKIMTAVITLNILFLCTEFDRDDEIAGWTAARTYVFFGFICIYWSEIIIKLLALGWNSFRRNLWNIYDLIVVSGSTITTIFQFGTSIQQVSVESQKLFMTALCFKLVQRSDSLNQLFTIIAASAYQILNVFLVWFVVMTTYAIMFMEIFALTKYGSQATSEHVNFRSYANTMIMLVRFSTGEAWNTVMHDFTVEAPECVTSENYLYSDCGSVSWAYFLFLSYNIISMYIFTAIFVAVVADNFSYILYFFPSNTYKKAWADFDVNRSGHLDPSNYIGFWRKLGGVFRTRIYEPEHSYKNLSSQCALDDRLLDPREGVYGIRVDLRLLQRKLNEIDPTTIHQRKQDLDMLYWEAALIEGSKGVSFNQMLLMIARRKLIIPENALLMEELLSNRKREDVVRTLIKIDRVKGMIETIALRKKFLQHLENKKQQATNNSNNSHNLPSIVVEQHRLSRPVNMMNLYSAPATPVTPTSGYNHYYDDNGSVISGNDLRSPTFDRTHEDSSYFDPEPGTIRDSHSRQNSGTSESLGQRDIWQDMLQRELND</sequence>
<feature type="transmembrane region" description="Helical" evidence="18">
    <location>
        <begin position="1691"/>
        <end position="1716"/>
    </location>
</feature>
<organism evidence="20 21">
    <name type="scientific">Circinella minor</name>
    <dbReference type="NCBI Taxonomy" id="1195481"/>
    <lineage>
        <taxon>Eukaryota</taxon>
        <taxon>Fungi</taxon>
        <taxon>Fungi incertae sedis</taxon>
        <taxon>Mucoromycota</taxon>
        <taxon>Mucoromycotina</taxon>
        <taxon>Mucoromycetes</taxon>
        <taxon>Mucorales</taxon>
        <taxon>Lichtheimiaceae</taxon>
        <taxon>Circinella</taxon>
    </lineage>
</organism>
<comment type="caution">
    <text evidence="20">The sequence shown here is derived from an EMBL/GenBank/DDBJ whole genome shotgun (WGS) entry which is preliminary data.</text>
</comment>
<evidence type="ECO:0000256" key="11">
    <source>
        <dbReference type="ARBA" id="ARBA00023065"/>
    </source>
</evidence>
<keyword evidence="21" id="KW-1185">Reference proteome</keyword>
<feature type="region of interest" description="Disordered" evidence="17">
    <location>
        <begin position="1964"/>
        <end position="2007"/>
    </location>
</feature>
<evidence type="ECO:0000256" key="15">
    <source>
        <dbReference type="ARBA" id="ARBA00061395"/>
    </source>
</evidence>
<feature type="compositionally biased region" description="Polar residues" evidence="17">
    <location>
        <begin position="1994"/>
        <end position="2003"/>
    </location>
</feature>
<dbReference type="OrthoDB" id="416585at2759"/>
<evidence type="ECO:0000256" key="2">
    <source>
        <dbReference type="ARBA" id="ARBA00022448"/>
    </source>
</evidence>
<dbReference type="PANTHER" id="PTHR45628">
    <property type="entry name" value="VOLTAGE-DEPENDENT CALCIUM CHANNEL TYPE A SUBUNIT ALPHA-1"/>
    <property type="match status" value="1"/>
</dbReference>
<evidence type="ECO:0000256" key="16">
    <source>
        <dbReference type="ARBA" id="ARBA00067459"/>
    </source>
</evidence>
<feature type="transmembrane region" description="Helical" evidence="18">
    <location>
        <begin position="1397"/>
        <end position="1419"/>
    </location>
</feature>
<accession>A0A8H7S6N9</accession>
<dbReference type="FunFam" id="1.10.287.70:FF:000093">
    <property type="entry name" value="Calcium channel subunit Cch1"/>
    <property type="match status" value="1"/>
</dbReference>
<keyword evidence="14" id="KW-0407">Ion channel</keyword>
<evidence type="ECO:0000259" key="19">
    <source>
        <dbReference type="PROSITE" id="PS50222"/>
    </source>
</evidence>
<feature type="compositionally biased region" description="Polar residues" evidence="17">
    <location>
        <begin position="157"/>
        <end position="167"/>
    </location>
</feature>
<keyword evidence="9" id="KW-0851">Voltage-gated channel</keyword>
<dbReference type="GO" id="GO:0005509">
    <property type="term" value="F:calcium ion binding"/>
    <property type="evidence" value="ECO:0007669"/>
    <property type="project" value="InterPro"/>
</dbReference>
<evidence type="ECO:0000256" key="10">
    <source>
        <dbReference type="ARBA" id="ARBA00022989"/>
    </source>
</evidence>
<feature type="transmembrane region" description="Helical" evidence="18">
    <location>
        <begin position="1181"/>
        <end position="1200"/>
    </location>
</feature>
<feature type="compositionally biased region" description="Polar residues" evidence="17">
    <location>
        <begin position="11"/>
        <end position="23"/>
    </location>
</feature>
<dbReference type="Gene3D" id="1.10.287.70">
    <property type="match status" value="4"/>
</dbReference>
<evidence type="ECO:0000256" key="6">
    <source>
        <dbReference type="ARBA" id="ARBA00022673"/>
    </source>
</evidence>
<dbReference type="SUPFAM" id="SSF81324">
    <property type="entry name" value="Voltage-gated potassium channels"/>
    <property type="match status" value="4"/>
</dbReference>
<feature type="compositionally biased region" description="Low complexity" evidence="17">
    <location>
        <begin position="53"/>
        <end position="67"/>
    </location>
</feature>
<comment type="similarity">
    <text evidence="15">Belongs to the calcium channel alpha-1 subunit (TC 1.A.1.11) family.</text>
</comment>
<evidence type="ECO:0000256" key="12">
    <source>
        <dbReference type="ARBA" id="ARBA00023136"/>
    </source>
</evidence>
<dbReference type="PANTHER" id="PTHR45628:SF7">
    <property type="entry name" value="VOLTAGE-DEPENDENT CALCIUM CHANNEL TYPE A SUBUNIT ALPHA-1"/>
    <property type="match status" value="1"/>
</dbReference>
<keyword evidence="3" id="KW-1003">Cell membrane</keyword>
<dbReference type="Gene3D" id="1.20.120.350">
    <property type="entry name" value="Voltage-gated potassium channels. Chain C"/>
    <property type="match status" value="4"/>
</dbReference>
<evidence type="ECO:0000256" key="5">
    <source>
        <dbReference type="ARBA" id="ARBA00022568"/>
    </source>
</evidence>
<keyword evidence="11" id="KW-0406">Ion transport</keyword>
<evidence type="ECO:0000256" key="4">
    <source>
        <dbReference type="ARBA" id="ARBA00022553"/>
    </source>
</evidence>
<keyword evidence="4" id="KW-0597">Phosphoprotein</keyword>
<evidence type="ECO:0000256" key="3">
    <source>
        <dbReference type="ARBA" id="ARBA00022475"/>
    </source>
</evidence>
<evidence type="ECO:0000313" key="21">
    <source>
        <dbReference type="Proteomes" id="UP000646827"/>
    </source>
</evidence>
<dbReference type="GO" id="GO:0005891">
    <property type="term" value="C:voltage-gated calcium channel complex"/>
    <property type="evidence" value="ECO:0007669"/>
    <property type="project" value="TreeGrafter"/>
</dbReference>
<keyword evidence="2" id="KW-0813">Transport</keyword>
<feature type="transmembrane region" description="Helical" evidence="18">
    <location>
        <begin position="1508"/>
        <end position="1531"/>
    </location>
</feature>
<evidence type="ECO:0000313" key="20">
    <source>
        <dbReference type="EMBL" id="KAG2223817.1"/>
    </source>
</evidence>
<feature type="transmembrane region" description="Helical" evidence="18">
    <location>
        <begin position="792"/>
        <end position="816"/>
    </location>
</feature>
<dbReference type="GO" id="GO:0098703">
    <property type="term" value="P:calcium ion import across plasma membrane"/>
    <property type="evidence" value="ECO:0007669"/>
    <property type="project" value="TreeGrafter"/>
</dbReference>
<evidence type="ECO:0000256" key="7">
    <source>
        <dbReference type="ARBA" id="ARBA00022692"/>
    </source>
</evidence>
<feature type="transmembrane region" description="Helical" evidence="18">
    <location>
        <begin position="349"/>
        <end position="371"/>
    </location>
</feature>
<feature type="transmembrane region" description="Helical" evidence="18">
    <location>
        <begin position="427"/>
        <end position="446"/>
    </location>
</feature>
<dbReference type="EMBL" id="JAEPRB010000054">
    <property type="protein sequence ID" value="KAG2223817.1"/>
    <property type="molecule type" value="Genomic_DNA"/>
</dbReference>
<feature type="transmembrane region" description="Helical" evidence="18">
    <location>
        <begin position="1138"/>
        <end position="1161"/>
    </location>
</feature>
<keyword evidence="13" id="KW-0325">Glycoprotein</keyword>
<keyword evidence="7 18" id="KW-0812">Transmembrane</keyword>
<gene>
    <name evidence="20" type="ORF">INT45_001951</name>
</gene>
<feature type="transmembrane region" description="Helical" evidence="18">
    <location>
        <begin position="865"/>
        <end position="892"/>
    </location>
</feature>
<evidence type="ECO:0000256" key="14">
    <source>
        <dbReference type="ARBA" id="ARBA00023303"/>
    </source>
</evidence>
<feature type="transmembrane region" description="Helical" evidence="18">
    <location>
        <begin position="1543"/>
        <end position="1564"/>
    </location>
</feature>
<keyword evidence="8" id="KW-0106">Calcium</keyword>
<evidence type="ECO:0000256" key="9">
    <source>
        <dbReference type="ARBA" id="ARBA00022882"/>
    </source>
</evidence>
<name>A0A8H7S6N9_9FUNG</name>
<protein>
    <recommendedName>
        <fullName evidence="16">Calcium-channel protein CCH1</fullName>
    </recommendedName>
</protein>
<feature type="compositionally biased region" description="Basic and acidic residues" evidence="17">
    <location>
        <begin position="1"/>
        <end position="10"/>
    </location>
</feature>
<keyword evidence="12 18" id="KW-0472">Membrane</keyword>
<feature type="transmembrane region" description="Helical" evidence="18">
    <location>
        <begin position="1477"/>
        <end position="1496"/>
    </location>
</feature>